<name>A0A345ZAN3_9BACT</name>
<keyword evidence="7 9" id="KW-1133">Transmembrane helix</keyword>
<feature type="transmembrane region" description="Helical" evidence="9">
    <location>
        <begin position="57"/>
        <end position="80"/>
    </location>
</feature>
<reference evidence="11 12" key="1">
    <citation type="submission" date="2017-12" db="EMBL/GenBank/DDBJ databases">
        <title>Chromulinavorax destructans is a abundant pathogen of dominant heterotrophic picoflagllates.</title>
        <authorList>
            <person name="Deeg C.M."/>
            <person name="Zimmer M."/>
            <person name="Suttle C.A."/>
        </authorList>
    </citation>
    <scope>NUCLEOTIDE SEQUENCE [LARGE SCALE GENOMIC DNA]</scope>
    <source>
        <strain evidence="11 12">SeV1</strain>
    </source>
</reference>
<evidence type="ECO:0000313" key="12">
    <source>
        <dbReference type="Proteomes" id="UP000254834"/>
    </source>
</evidence>
<dbReference type="InterPro" id="IPR000515">
    <property type="entry name" value="MetI-like"/>
</dbReference>
<dbReference type="SUPFAM" id="SSF161098">
    <property type="entry name" value="MetI-like"/>
    <property type="match status" value="1"/>
</dbReference>
<evidence type="ECO:0000256" key="5">
    <source>
        <dbReference type="ARBA" id="ARBA00022692"/>
    </source>
</evidence>
<keyword evidence="8 9" id="KW-0472">Membrane</keyword>
<dbReference type="GO" id="GO:0043190">
    <property type="term" value="C:ATP-binding cassette (ABC) transporter complex"/>
    <property type="evidence" value="ECO:0007669"/>
    <property type="project" value="InterPro"/>
</dbReference>
<dbReference type="GO" id="GO:0022857">
    <property type="term" value="F:transmembrane transporter activity"/>
    <property type="evidence" value="ECO:0007669"/>
    <property type="project" value="InterPro"/>
</dbReference>
<comment type="similarity">
    <text evidence="2">Belongs to the binding-protein-dependent transport system permease family. HisMQ subfamily.</text>
</comment>
<dbReference type="OrthoDB" id="9809799at2"/>
<dbReference type="PANTHER" id="PTHR30614">
    <property type="entry name" value="MEMBRANE COMPONENT OF AMINO ACID ABC TRANSPORTER"/>
    <property type="match status" value="1"/>
</dbReference>
<keyword evidence="4" id="KW-1003">Cell membrane</keyword>
<accession>A0A345ZAN3</accession>
<keyword evidence="6" id="KW-0029">Amino-acid transport</keyword>
<gene>
    <name evidence="11" type="ORF">C0J27_01115</name>
</gene>
<dbReference type="NCBIfam" id="TIGR01726">
    <property type="entry name" value="HEQRo_perm_3TM"/>
    <property type="match status" value="1"/>
</dbReference>
<dbReference type="InterPro" id="IPR043429">
    <property type="entry name" value="ArtM/GltK/GlnP/TcyL/YhdX-like"/>
</dbReference>
<dbReference type="Pfam" id="PF00528">
    <property type="entry name" value="BPD_transp_1"/>
    <property type="match status" value="1"/>
</dbReference>
<evidence type="ECO:0000256" key="3">
    <source>
        <dbReference type="ARBA" id="ARBA00022448"/>
    </source>
</evidence>
<dbReference type="Proteomes" id="UP000254834">
    <property type="component" value="Chromosome"/>
</dbReference>
<dbReference type="PROSITE" id="PS50928">
    <property type="entry name" value="ABC_TM1"/>
    <property type="match status" value="1"/>
</dbReference>
<dbReference type="GO" id="GO:0006865">
    <property type="term" value="P:amino acid transport"/>
    <property type="evidence" value="ECO:0007669"/>
    <property type="project" value="UniProtKB-KW"/>
</dbReference>
<evidence type="ECO:0000256" key="9">
    <source>
        <dbReference type="RuleBase" id="RU363032"/>
    </source>
</evidence>
<dbReference type="AlphaFoldDB" id="A0A345ZAN3"/>
<dbReference type="InterPro" id="IPR035906">
    <property type="entry name" value="MetI-like_sf"/>
</dbReference>
<feature type="transmembrane region" description="Helical" evidence="9">
    <location>
        <begin position="20"/>
        <end position="45"/>
    </location>
</feature>
<evidence type="ECO:0000256" key="4">
    <source>
        <dbReference type="ARBA" id="ARBA00022475"/>
    </source>
</evidence>
<organism evidence="11 12">
    <name type="scientific">Candidatus Chromulinivorax destructor</name>
    <dbReference type="NCBI Taxonomy" id="2066483"/>
    <lineage>
        <taxon>Bacteria</taxon>
        <taxon>Candidatus Babelota</taxon>
        <taxon>Candidatus Babeliae</taxon>
        <taxon>Candidatus Babeliales</taxon>
        <taxon>Candidatus Chromulinivoraceae</taxon>
        <taxon>Candidatus Chromulinivorax</taxon>
    </lineage>
</organism>
<evidence type="ECO:0000313" key="11">
    <source>
        <dbReference type="EMBL" id="AXK60350.1"/>
    </source>
</evidence>
<feature type="transmembrane region" description="Helical" evidence="9">
    <location>
        <begin position="189"/>
        <end position="212"/>
    </location>
</feature>
<evidence type="ECO:0000259" key="10">
    <source>
        <dbReference type="PROSITE" id="PS50928"/>
    </source>
</evidence>
<feature type="domain" description="ABC transmembrane type-1" evidence="10">
    <location>
        <begin position="19"/>
        <end position="210"/>
    </location>
</feature>
<dbReference type="EMBL" id="CP025544">
    <property type="protein sequence ID" value="AXK60350.1"/>
    <property type="molecule type" value="Genomic_DNA"/>
</dbReference>
<dbReference type="CDD" id="cd06261">
    <property type="entry name" value="TM_PBP2"/>
    <property type="match status" value="1"/>
</dbReference>
<keyword evidence="3 9" id="KW-0813">Transport</keyword>
<evidence type="ECO:0000256" key="7">
    <source>
        <dbReference type="ARBA" id="ARBA00022989"/>
    </source>
</evidence>
<sequence length="222" mass="24038">MGCTIMNLLSYAPLIVQGTLMTLAAWLVAGLCSFVIGTTLGILSCRHLASDSFSTAVRVYTFIAKGIPAYVQILIAYFVFPAAFGINIPGFIAAVGALAFCSSGYVTEIVRSGINSIPRGQWDACFVLGYPMKATLFRIILPQTFKNILPTLLGEFEQLLKSTSLLASIGITELTRTGMNIISRELNPIPVYLMIACIYLVFSAVLQSIIIMTEAKGQRGNY</sequence>
<protein>
    <recommendedName>
        <fullName evidence="10">ABC transmembrane type-1 domain-containing protein</fullName>
    </recommendedName>
</protein>
<evidence type="ECO:0000256" key="1">
    <source>
        <dbReference type="ARBA" id="ARBA00004651"/>
    </source>
</evidence>
<proteinExistence type="inferred from homology"/>
<dbReference type="InterPro" id="IPR010065">
    <property type="entry name" value="AA_ABC_transptr_permease_3TM"/>
</dbReference>
<evidence type="ECO:0000256" key="6">
    <source>
        <dbReference type="ARBA" id="ARBA00022970"/>
    </source>
</evidence>
<dbReference type="KEGG" id="cdes:C0J27_01115"/>
<keyword evidence="5 9" id="KW-0812">Transmembrane</keyword>
<evidence type="ECO:0000256" key="2">
    <source>
        <dbReference type="ARBA" id="ARBA00010072"/>
    </source>
</evidence>
<keyword evidence="12" id="KW-1185">Reference proteome</keyword>
<feature type="transmembrane region" description="Helical" evidence="9">
    <location>
        <begin position="86"/>
        <end position="106"/>
    </location>
</feature>
<dbReference type="PANTHER" id="PTHR30614:SF20">
    <property type="entry name" value="GLUTAMINE TRANSPORT SYSTEM PERMEASE PROTEIN GLNP"/>
    <property type="match status" value="1"/>
</dbReference>
<evidence type="ECO:0000256" key="8">
    <source>
        <dbReference type="ARBA" id="ARBA00023136"/>
    </source>
</evidence>
<dbReference type="Gene3D" id="1.10.3720.10">
    <property type="entry name" value="MetI-like"/>
    <property type="match status" value="1"/>
</dbReference>
<comment type="subcellular location">
    <subcellularLocation>
        <location evidence="1 9">Cell membrane</location>
        <topology evidence="1 9">Multi-pass membrane protein</topology>
    </subcellularLocation>
</comment>